<dbReference type="SUPFAM" id="SSF56954">
    <property type="entry name" value="Outer membrane efflux proteins (OEP)"/>
    <property type="match status" value="1"/>
</dbReference>
<dbReference type="GO" id="GO:0015562">
    <property type="term" value="F:efflux transmembrane transporter activity"/>
    <property type="evidence" value="ECO:0007669"/>
    <property type="project" value="InterPro"/>
</dbReference>
<evidence type="ECO:0000256" key="7">
    <source>
        <dbReference type="ARBA" id="ARBA00023139"/>
    </source>
</evidence>
<dbReference type="PANTHER" id="PTHR30203">
    <property type="entry name" value="OUTER MEMBRANE CATION EFFLUX PROTEIN"/>
    <property type="match status" value="1"/>
</dbReference>
<feature type="chain" id="PRO_5029036119" evidence="9">
    <location>
        <begin position="23"/>
        <end position="514"/>
    </location>
</feature>
<feature type="signal peptide" evidence="9">
    <location>
        <begin position="1"/>
        <end position="22"/>
    </location>
</feature>
<evidence type="ECO:0000256" key="5">
    <source>
        <dbReference type="ARBA" id="ARBA00022729"/>
    </source>
</evidence>
<dbReference type="Gene3D" id="2.20.200.10">
    <property type="entry name" value="Outer membrane efflux proteins (OEP)"/>
    <property type="match status" value="1"/>
</dbReference>
<evidence type="ECO:0000256" key="1">
    <source>
        <dbReference type="ARBA" id="ARBA00004370"/>
    </source>
</evidence>
<sequence>MTSSFSFVGADRRLALSAIALAASTFIAGCADMRGIDTHAQLRSPQSLGLLAAPSEADQAATVAPVDAQWWKALGDAQLNGLIDTALADSPNLQSAQARIRKAWAQAQVSESALGPQVNGQASASRNHAPANGMVPPPLAGNNYSSAEARINGSWSLDLFGKHRAALDAAVGSARAAQADMDAARVLLTSSMVQAYVQLSRLQAQEVVAQRAIDQRAHTLQLVRDRYDAGLDTTLEVRQSESGVPQAKVQLLQVREQKQQAQNALAALMGQPARAQELVASPINQLSLPRFPSQLSSNLLGRRADIVAARWRVEAAEQGIRQAKAEFYPDIDLTAFLGLSSIGFNNFAKGSAREWGVGPALSLPIFDSGRLRANLSGVSADYELAVQGYNQAVITAVRDVADQVASVRAAHAQLPEQRQAADAAQSALDIANQRYAAGLGTYLNVLSAETNVLAQRQQMVDIEARILSSNAALAQALGGGYQEQNHSSDSSGSNANTDSNSPTPNNAPMDSAKS</sequence>
<keyword evidence="4 9" id="KW-0812">Transmembrane</keyword>
<dbReference type="Proteomes" id="UP000515240">
    <property type="component" value="Chromosome"/>
</dbReference>
<evidence type="ECO:0000256" key="6">
    <source>
        <dbReference type="ARBA" id="ARBA00023136"/>
    </source>
</evidence>
<dbReference type="InterPro" id="IPR010131">
    <property type="entry name" value="MdtP/NodT-like"/>
</dbReference>
<evidence type="ECO:0000256" key="2">
    <source>
        <dbReference type="ARBA" id="ARBA00007613"/>
    </source>
</evidence>
<evidence type="ECO:0000313" key="11">
    <source>
        <dbReference type="EMBL" id="QMV73059.1"/>
    </source>
</evidence>
<organism evidence="11 12">
    <name type="scientific">Comamonas piscis</name>
    <dbReference type="NCBI Taxonomy" id="1562974"/>
    <lineage>
        <taxon>Bacteria</taxon>
        <taxon>Pseudomonadati</taxon>
        <taxon>Pseudomonadota</taxon>
        <taxon>Betaproteobacteria</taxon>
        <taxon>Burkholderiales</taxon>
        <taxon>Comamonadaceae</taxon>
        <taxon>Comamonas</taxon>
    </lineage>
</organism>
<keyword evidence="5 9" id="KW-0732">Signal</keyword>
<dbReference type="RefSeq" id="WP_182327464.1">
    <property type="nucleotide sequence ID" value="NZ_CP058554.1"/>
</dbReference>
<dbReference type="AlphaFoldDB" id="A0A7G5EGD4"/>
<keyword evidence="8 9" id="KW-0449">Lipoprotein</keyword>
<evidence type="ECO:0000256" key="10">
    <source>
        <dbReference type="SAM" id="MobiDB-lite"/>
    </source>
</evidence>
<evidence type="ECO:0000256" key="9">
    <source>
        <dbReference type="RuleBase" id="RU362097"/>
    </source>
</evidence>
<dbReference type="Gene3D" id="1.20.1600.10">
    <property type="entry name" value="Outer membrane efflux proteins (OEP)"/>
    <property type="match status" value="1"/>
</dbReference>
<dbReference type="PANTHER" id="PTHR30203:SF20">
    <property type="entry name" value="MULTIDRUG RESISTANCE OUTER MEMBRANE PROTEIN MDTP-RELATED"/>
    <property type="match status" value="1"/>
</dbReference>
<dbReference type="InterPro" id="IPR003423">
    <property type="entry name" value="OMP_efflux"/>
</dbReference>
<comment type="similarity">
    <text evidence="2 9">Belongs to the outer membrane factor (OMF) (TC 1.B.17) family.</text>
</comment>
<reference evidence="11 12" key="1">
    <citation type="journal article" date="2020" name="G3 (Bethesda)">
        <title>CeMbio - The Caenorhabditis elegans Microbiome Resource.</title>
        <authorList>
            <person name="Dirksen P."/>
            <person name="Assie A."/>
            <person name="Zimmermann J."/>
            <person name="Zhang F."/>
            <person name="Tietje A.M."/>
            <person name="Marsh S.A."/>
            <person name="Felix M.A."/>
            <person name="Shapira M."/>
            <person name="Kaleta C."/>
            <person name="Schulenburg H."/>
            <person name="Samuel B."/>
        </authorList>
    </citation>
    <scope>NUCLEOTIDE SEQUENCE [LARGE SCALE GENOMIC DNA]</scope>
    <source>
        <strain evidence="11 12">BIGb0172</strain>
    </source>
</reference>
<evidence type="ECO:0000256" key="4">
    <source>
        <dbReference type="ARBA" id="ARBA00022692"/>
    </source>
</evidence>
<evidence type="ECO:0000256" key="8">
    <source>
        <dbReference type="ARBA" id="ARBA00023288"/>
    </source>
</evidence>
<evidence type="ECO:0000313" key="12">
    <source>
        <dbReference type="Proteomes" id="UP000515240"/>
    </source>
</evidence>
<dbReference type="Pfam" id="PF02321">
    <property type="entry name" value="OEP"/>
    <property type="match status" value="2"/>
</dbReference>
<dbReference type="EMBL" id="CP058554">
    <property type="protein sequence ID" value="QMV73059.1"/>
    <property type="molecule type" value="Genomic_DNA"/>
</dbReference>
<proteinExistence type="inferred from homology"/>
<evidence type="ECO:0000256" key="3">
    <source>
        <dbReference type="ARBA" id="ARBA00022452"/>
    </source>
</evidence>
<keyword evidence="3 9" id="KW-1134">Transmembrane beta strand</keyword>
<dbReference type="NCBIfam" id="TIGR01845">
    <property type="entry name" value="outer_NodT"/>
    <property type="match status" value="1"/>
</dbReference>
<protein>
    <submittedName>
        <fullName evidence="11">Efflux transporter outer membrane subunit</fullName>
    </submittedName>
</protein>
<dbReference type="GO" id="GO:0005886">
    <property type="term" value="C:plasma membrane"/>
    <property type="evidence" value="ECO:0007669"/>
    <property type="project" value="UniProtKB-SubCell"/>
</dbReference>
<keyword evidence="7 9" id="KW-0564">Palmitate</keyword>
<dbReference type="KEGG" id="cpis:HS961_09515"/>
<name>A0A7G5EGD4_9BURK</name>
<keyword evidence="6 9" id="KW-0472">Membrane</keyword>
<feature type="region of interest" description="Disordered" evidence="10">
    <location>
        <begin position="478"/>
        <end position="514"/>
    </location>
</feature>
<accession>A0A7G5EGD4</accession>
<gene>
    <name evidence="11" type="ORF">HS961_09515</name>
</gene>
<keyword evidence="12" id="KW-1185">Reference proteome</keyword>
<comment type="subcellular location">
    <subcellularLocation>
        <location evidence="9">Cell membrane</location>
        <topology evidence="9">Lipid-anchor</topology>
    </subcellularLocation>
    <subcellularLocation>
        <location evidence="1">Membrane</location>
    </subcellularLocation>
</comment>
<feature type="compositionally biased region" description="Polar residues" evidence="10">
    <location>
        <begin position="482"/>
        <end position="514"/>
    </location>
</feature>